<reference evidence="4" key="1">
    <citation type="submission" date="2016-10" db="EMBL/GenBank/DDBJ databases">
        <authorList>
            <person name="Varghese N."/>
            <person name="Submissions S."/>
        </authorList>
    </citation>
    <scope>NUCLEOTIDE SEQUENCE [LARGE SCALE GENOMIC DNA]</scope>
    <source>
        <strain evidence="4">CGMCC 1.11101</strain>
    </source>
</reference>
<dbReference type="PANTHER" id="PTHR47704">
    <property type="entry name" value="POTASSIUM TRANSPORTER KIMA"/>
    <property type="match status" value="1"/>
</dbReference>
<evidence type="ECO:0000256" key="1">
    <source>
        <dbReference type="SAM" id="MobiDB-lite"/>
    </source>
</evidence>
<accession>A0A1I5B5K7</accession>
<organism evidence="3 4">
    <name type="scientific">Mycetocola miduiensis</name>
    <dbReference type="NCBI Taxonomy" id="995034"/>
    <lineage>
        <taxon>Bacteria</taxon>
        <taxon>Bacillati</taxon>
        <taxon>Actinomycetota</taxon>
        <taxon>Actinomycetes</taxon>
        <taxon>Micrococcales</taxon>
        <taxon>Microbacteriaceae</taxon>
        <taxon>Mycetocola</taxon>
    </lineage>
</organism>
<dbReference type="AlphaFoldDB" id="A0A1I5B5K7"/>
<feature type="region of interest" description="Disordered" evidence="1">
    <location>
        <begin position="67"/>
        <end position="90"/>
    </location>
</feature>
<protein>
    <recommendedName>
        <fullName evidence="5">Amino acid permease</fullName>
    </recommendedName>
</protein>
<keyword evidence="2" id="KW-0812">Transmembrane</keyword>
<keyword evidence="2" id="KW-0472">Membrane</keyword>
<dbReference type="Proteomes" id="UP000198867">
    <property type="component" value="Unassembled WGS sequence"/>
</dbReference>
<keyword evidence="4" id="KW-1185">Reference proteome</keyword>
<dbReference type="PANTHER" id="PTHR47704:SF1">
    <property type="entry name" value="POTASSIUM TRANSPORTER KIMA"/>
    <property type="match status" value="1"/>
</dbReference>
<evidence type="ECO:0000256" key="2">
    <source>
        <dbReference type="SAM" id="Phobius"/>
    </source>
</evidence>
<evidence type="ECO:0008006" key="5">
    <source>
        <dbReference type="Google" id="ProtNLM"/>
    </source>
</evidence>
<sequence length="125" mass="12901">MAYAPQELLMILMLGGLAFLSFAPWVAACVVVLLVVVVASYRQLIKAYPSGGGDYEVAHRNLGEKAGLARNTGRPSSPSTCPSTSSVTGGSHCFTTVVPSGYATSSCSCTAWPSPSCHGSSTRPS</sequence>
<feature type="transmembrane region" description="Helical" evidence="2">
    <location>
        <begin position="12"/>
        <end position="39"/>
    </location>
</feature>
<evidence type="ECO:0000313" key="4">
    <source>
        <dbReference type="Proteomes" id="UP000198867"/>
    </source>
</evidence>
<name>A0A1I5B5K7_9MICO</name>
<dbReference type="EMBL" id="FOVM01000004">
    <property type="protein sequence ID" value="SFN69987.1"/>
    <property type="molecule type" value="Genomic_DNA"/>
</dbReference>
<evidence type="ECO:0000313" key="3">
    <source>
        <dbReference type="EMBL" id="SFN69987.1"/>
    </source>
</evidence>
<proteinExistence type="predicted"/>
<feature type="compositionally biased region" description="Low complexity" evidence="1">
    <location>
        <begin position="72"/>
        <end position="90"/>
    </location>
</feature>
<dbReference type="STRING" id="995034.SAMN05216219_1747"/>
<gene>
    <name evidence="3" type="ORF">SAMN05216219_1747</name>
</gene>
<keyword evidence="2" id="KW-1133">Transmembrane helix</keyword>
<dbReference type="InterPro" id="IPR053153">
    <property type="entry name" value="APC_K+_Transporter"/>
</dbReference>